<comment type="caution">
    <text evidence="1">The sequence shown here is derived from an EMBL/GenBank/DDBJ whole genome shotgun (WGS) entry which is preliminary data.</text>
</comment>
<dbReference type="AlphaFoldDB" id="W1XSH6"/>
<evidence type="ECO:0000313" key="1">
    <source>
        <dbReference type="EMBL" id="ETJ33086.1"/>
    </source>
</evidence>
<proteinExistence type="predicted"/>
<feature type="non-terminal residue" evidence="1">
    <location>
        <position position="75"/>
    </location>
</feature>
<protein>
    <submittedName>
        <fullName evidence="1">Uncharacterized protein</fullName>
    </submittedName>
</protein>
<dbReference type="EMBL" id="AZMM01012465">
    <property type="protein sequence ID" value="ETJ33086.1"/>
    <property type="molecule type" value="Genomic_DNA"/>
</dbReference>
<name>W1XSH6_9ZZZZ</name>
<accession>W1XSH6</accession>
<organism evidence="1">
    <name type="scientific">human gut metagenome</name>
    <dbReference type="NCBI Taxonomy" id="408170"/>
    <lineage>
        <taxon>unclassified sequences</taxon>
        <taxon>metagenomes</taxon>
        <taxon>organismal metagenomes</taxon>
    </lineage>
</organism>
<reference evidence="1" key="1">
    <citation type="submission" date="2013-12" db="EMBL/GenBank/DDBJ databases">
        <title>A Varibaculum cambriense genome reconstructed from a premature infant gut community with otherwise low bacterial novelty that shifts toward anaerobic metabolism during the third week of life.</title>
        <authorList>
            <person name="Brown C.T."/>
            <person name="Sharon I."/>
            <person name="Thomas B.C."/>
            <person name="Castelle C.J."/>
            <person name="Morowitz M.J."/>
            <person name="Banfield J.F."/>
        </authorList>
    </citation>
    <scope>NUCLEOTIDE SEQUENCE</scope>
</reference>
<sequence>MSIINIVGAKIWGGGEQYVYDICKQLQQRHRTAYILVDQSNEDMQSRYAQVGHVMTANLYTLKGFLSVNAVAKQM</sequence>
<gene>
    <name evidence="1" type="ORF">Q604_UNBC12465G0001</name>
</gene>